<keyword evidence="2 3" id="KW-0067">ATP-binding</keyword>
<name>A0AAV8WBH4_9CUCU</name>
<dbReference type="GO" id="GO:0004674">
    <property type="term" value="F:protein serine/threonine kinase activity"/>
    <property type="evidence" value="ECO:0007669"/>
    <property type="project" value="UniProtKB-KW"/>
</dbReference>
<feature type="binding site" evidence="3">
    <location>
        <position position="58"/>
    </location>
    <ligand>
        <name>ATP</name>
        <dbReference type="ChEBI" id="CHEBI:30616"/>
    </ligand>
</feature>
<evidence type="ECO:0000256" key="1">
    <source>
        <dbReference type="ARBA" id="ARBA00022741"/>
    </source>
</evidence>
<dbReference type="InterPro" id="IPR045269">
    <property type="entry name" value="Atg1-like"/>
</dbReference>
<dbReference type="Pfam" id="PF00069">
    <property type="entry name" value="Pkinase"/>
    <property type="match status" value="1"/>
</dbReference>
<reference evidence="6 7" key="1">
    <citation type="journal article" date="2023" name="Insect Mol. Biol.">
        <title>Genome sequencing provides insights into the evolution of gene families encoding plant cell wall-degrading enzymes in longhorned beetles.</title>
        <authorList>
            <person name="Shin N.R."/>
            <person name="Okamura Y."/>
            <person name="Kirsch R."/>
            <person name="Pauchet Y."/>
        </authorList>
    </citation>
    <scope>NUCLEOTIDE SEQUENCE [LARGE SCALE GENOMIC DNA]</scope>
    <source>
        <strain evidence="6">EAD_L_NR</strain>
    </source>
</reference>
<sequence length="467" mass="53884">MSEAAAAAQPGTSTMKEDLHLLPKECEVYSLGQQIGAGSFSIVYKALDKKTNANLAIKSFRLKENDRHYYTRAATEIAFLKLLMHPHIIKYRCSDMTPQFTYLGIEYASHGSLKDYMLKNPNVPEATTQTVISQLLSALLYLHNKNVFHGDVKPENIMVLNEKVLRIKLSDFGLAEVLLKHHMVSIKSGSFYYMSPEIHLGFPVDCRSDLFSAGIVMYELLFKRKPFPTKISKEEYINLFRRRVEIEFPVEHVKYSRDCLSLVKNLLSLDKDRRLSSIYMLNHRFIHFEVLSDKQNHYHKASESFLSGIDLIEENKYGLGFIAITEAVLHLKIYMAKVNDVDHYKYVLMKVNEFSKYAKKVAEKLINEESTASFEMDAKNEIISEQLRGLLRPSPELFTAFDLCMVGEMYFKERAYKQGKDFLTRGLDIFMNKMKDEPDGKRKSLLGAKVGTYYSCMFKFGDIFFFT</sequence>
<keyword evidence="7" id="KW-1185">Reference proteome</keyword>
<keyword evidence="4" id="KW-0808">Transferase</keyword>
<keyword evidence="4" id="KW-0418">Kinase</keyword>
<dbReference type="GO" id="GO:0006914">
    <property type="term" value="P:autophagy"/>
    <property type="evidence" value="ECO:0007669"/>
    <property type="project" value="UniProtKB-ARBA"/>
</dbReference>
<keyword evidence="1 3" id="KW-0547">Nucleotide-binding</keyword>
<protein>
    <recommendedName>
        <fullName evidence="5">Protein kinase domain-containing protein</fullName>
    </recommendedName>
</protein>
<dbReference type="Gene3D" id="1.10.510.10">
    <property type="entry name" value="Transferase(Phosphotransferase) domain 1"/>
    <property type="match status" value="1"/>
</dbReference>
<dbReference type="EMBL" id="JANEYG010000004">
    <property type="protein sequence ID" value="KAJ8923565.1"/>
    <property type="molecule type" value="Genomic_DNA"/>
</dbReference>
<comment type="caution">
    <text evidence="6">The sequence shown here is derived from an EMBL/GenBank/DDBJ whole genome shotgun (WGS) entry which is preliminary data.</text>
</comment>
<accession>A0AAV8WBH4</accession>
<dbReference type="InterPro" id="IPR008271">
    <property type="entry name" value="Ser/Thr_kinase_AS"/>
</dbReference>
<dbReference type="Proteomes" id="UP001159042">
    <property type="component" value="Unassembled WGS sequence"/>
</dbReference>
<comment type="similarity">
    <text evidence="4">Belongs to the protein kinase superfamily.</text>
</comment>
<dbReference type="PANTHER" id="PTHR24348:SF68">
    <property type="entry name" value="SERINE_THREONINE-PROTEIN KINASE ATG1C"/>
    <property type="match status" value="1"/>
</dbReference>
<feature type="domain" description="Protein kinase" evidence="5">
    <location>
        <begin position="29"/>
        <end position="286"/>
    </location>
</feature>
<dbReference type="SUPFAM" id="SSF56112">
    <property type="entry name" value="Protein kinase-like (PK-like)"/>
    <property type="match status" value="1"/>
</dbReference>
<dbReference type="GO" id="GO:0005524">
    <property type="term" value="F:ATP binding"/>
    <property type="evidence" value="ECO:0007669"/>
    <property type="project" value="UniProtKB-UniRule"/>
</dbReference>
<dbReference type="PROSITE" id="PS50011">
    <property type="entry name" value="PROTEIN_KINASE_DOM"/>
    <property type="match status" value="1"/>
</dbReference>
<evidence type="ECO:0000313" key="6">
    <source>
        <dbReference type="EMBL" id="KAJ8923565.1"/>
    </source>
</evidence>
<evidence type="ECO:0000259" key="5">
    <source>
        <dbReference type="PROSITE" id="PS50011"/>
    </source>
</evidence>
<evidence type="ECO:0000256" key="4">
    <source>
        <dbReference type="RuleBase" id="RU000304"/>
    </source>
</evidence>
<dbReference type="InterPro" id="IPR000719">
    <property type="entry name" value="Prot_kinase_dom"/>
</dbReference>
<keyword evidence="4" id="KW-0723">Serine/threonine-protein kinase</keyword>
<dbReference type="GO" id="GO:0010506">
    <property type="term" value="P:regulation of autophagy"/>
    <property type="evidence" value="ECO:0007669"/>
    <property type="project" value="InterPro"/>
</dbReference>
<gene>
    <name evidence="6" type="ORF">NQ315_010144</name>
</gene>
<proteinExistence type="inferred from homology"/>
<evidence type="ECO:0000256" key="2">
    <source>
        <dbReference type="ARBA" id="ARBA00022840"/>
    </source>
</evidence>
<organism evidence="6 7">
    <name type="scientific">Exocentrus adspersus</name>
    <dbReference type="NCBI Taxonomy" id="1586481"/>
    <lineage>
        <taxon>Eukaryota</taxon>
        <taxon>Metazoa</taxon>
        <taxon>Ecdysozoa</taxon>
        <taxon>Arthropoda</taxon>
        <taxon>Hexapoda</taxon>
        <taxon>Insecta</taxon>
        <taxon>Pterygota</taxon>
        <taxon>Neoptera</taxon>
        <taxon>Endopterygota</taxon>
        <taxon>Coleoptera</taxon>
        <taxon>Polyphaga</taxon>
        <taxon>Cucujiformia</taxon>
        <taxon>Chrysomeloidea</taxon>
        <taxon>Cerambycidae</taxon>
        <taxon>Lamiinae</taxon>
        <taxon>Acanthocinini</taxon>
        <taxon>Exocentrus</taxon>
    </lineage>
</organism>
<dbReference type="SMART" id="SM00220">
    <property type="entry name" value="S_TKc"/>
    <property type="match status" value="1"/>
</dbReference>
<dbReference type="PANTHER" id="PTHR24348">
    <property type="entry name" value="SERINE/THREONINE-PROTEIN KINASE UNC-51-RELATED"/>
    <property type="match status" value="1"/>
</dbReference>
<dbReference type="InterPro" id="IPR017441">
    <property type="entry name" value="Protein_kinase_ATP_BS"/>
</dbReference>
<dbReference type="GO" id="GO:0005737">
    <property type="term" value="C:cytoplasm"/>
    <property type="evidence" value="ECO:0007669"/>
    <property type="project" value="TreeGrafter"/>
</dbReference>
<dbReference type="InterPro" id="IPR011009">
    <property type="entry name" value="Kinase-like_dom_sf"/>
</dbReference>
<evidence type="ECO:0000256" key="3">
    <source>
        <dbReference type="PROSITE-ProRule" id="PRU10141"/>
    </source>
</evidence>
<evidence type="ECO:0000313" key="7">
    <source>
        <dbReference type="Proteomes" id="UP001159042"/>
    </source>
</evidence>
<dbReference type="PROSITE" id="PS00107">
    <property type="entry name" value="PROTEIN_KINASE_ATP"/>
    <property type="match status" value="1"/>
</dbReference>
<dbReference type="PROSITE" id="PS00108">
    <property type="entry name" value="PROTEIN_KINASE_ST"/>
    <property type="match status" value="1"/>
</dbReference>
<dbReference type="AlphaFoldDB" id="A0AAV8WBH4"/>